<dbReference type="PANTHER" id="PTHR43767">
    <property type="entry name" value="LONG-CHAIN-FATTY-ACID--COA LIGASE"/>
    <property type="match status" value="1"/>
</dbReference>
<dbReference type="GO" id="GO:0016878">
    <property type="term" value="F:acid-thiol ligase activity"/>
    <property type="evidence" value="ECO:0007669"/>
    <property type="project" value="UniProtKB-ARBA"/>
</dbReference>
<dbReference type="InterPro" id="IPR045851">
    <property type="entry name" value="AMP-bd_C_sf"/>
</dbReference>
<reference evidence="2" key="2">
    <citation type="submission" date="2020-09" db="EMBL/GenBank/DDBJ databases">
        <authorList>
            <person name="Sun Q."/>
            <person name="Ohkuma M."/>
        </authorList>
    </citation>
    <scope>NUCLEOTIDE SEQUENCE</scope>
    <source>
        <strain evidence="2">JCM 3172</strain>
    </source>
</reference>
<keyword evidence="3" id="KW-1185">Reference proteome</keyword>
<dbReference type="SUPFAM" id="SSF56801">
    <property type="entry name" value="Acetyl-CoA synthetase-like"/>
    <property type="match status" value="1"/>
</dbReference>
<dbReference type="Gene3D" id="3.30.300.30">
    <property type="match status" value="1"/>
</dbReference>
<dbReference type="PANTHER" id="PTHR43767:SF1">
    <property type="entry name" value="NONRIBOSOMAL PEPTIDE SYNTHASE PES1 (EUROFUNG)-RELATED"/>
    <property type="match status" value="1"/>
</dbReference>
<feature type="domain" description="AMP-dependent synthetase/ligase" evidence="1">
    <location>
        <begin position="10"/>
        <end position="360"/>
    </location>
</feature>
<keyword evidence="2" id="KW-0436">Ligase</keyword>
<sequence length="525" mass="55999">MLVSERAVVNADGVPQNEFSLAELCALADSWSAWYLAQGISARDRVAVYIEDSFEDQVHLTALAQIGAIPVLVNGRMRPEVALGVIERSGAVGLYTDAAHLELLDGRQAGLPALRASWVRADADLAGRVLPEAARHRHADDDPVVLCHTSGTTGNPKLVIWTHRQSVEGARFRLSVHPEPENSVMLSAVAQSHSGAIAFTFYALLAGLPLVTLTDRSPASVARATATYRPTTIMAFHPTFAALATSEPDPADFASVEYWLNTGDSAHDPHVRTLTALGHHTRDGKRVPGSVFGDSLGASELGWGPLRRVITQDSPARARHIGRPVPIADVTVLREDGTEAAPDETGLLAVRGGSVSPGYWNDSDTYYRSRLGTYRLTGDLARRDAEGEFFHVDRVVDRIRTAEGDGYSVLMEEALLLHVPQIADCAVVAGLDGGRTVPVGVVRPYADGADAEELLKLANAALAGIGQPELAVLEIATSDEDIPVGPTEKTLKRQLRDRYADLPTYVASAPPGKLTAPGLASSPPA</sequence>
<reference evidence="2" key="1">
    <citation type="journal article" date="2014" name="Int. J. Syst. Evol. Microbiol.">
        <title>Complete genome sequence of Corynebacterium casei LMG S-19264T (=DSM 44701T), isolated from a smear-ripened cheese.</title>
        <authorList>
            <consortium name="US DOE Joint Genome Institute (JGI-PGF)"/>
            <person name="Walter F."/>
            <person name="Albersmeier A."/>
            <person name="Kalinowski J."/>
            <person name="Ruckert C."/>
        </authorList>
    </citation>
    <scope>NUCLEOTIDE SEQUENCE</scope>
    <source>
        <strain evidence="2">JCM 3172</strain>
    </source>
</reference>
<dbReference type="AlphaFoldDB" id="A0A918GY42"/>
<evidence type="ECO:0000313" key="2">
    <source>
        <dbReference type="EMBL" id="GGT14247.1"/>
    </source>
</evidence>
<dbReference type="InterPro" id="IPR042099">
    <property type="entry name" value="ANL_N_sf"/>
</dbReference>
<organism evidence="2 3">
    <name type="scientific">Streptomyces purpureus</name>
    <dbReference type="NCBI Taxonomy" id="1951"/>
    <lineage>
        <taxon>Bacteria</taxon>
        <taxon>Bacillati</taxon>
        <taxon>Actinomycetota</taxon>
        <taxon>Actinomycetes</taxon>
        <taxon>Kitasatosporales</taxon>
        <taxon>Streptomycetaceae</taxon>
        <taxon>Streptomyces</taxon>
    </lineage>
</organism>
<dbReference type="CDD" id="cd04433">
    <property type="entry name" value="AFD_class_I"/>
    <property type="match status" value="1"/>
</dbReference>
<dbReference type="InterPro" id="IPR020845">
    <property type="entry name" value="AMP-binding_CS"/>
</dbReference>
<dbReference type="EMBL" id="BMQQ01000001">
    <property type="protein sequence ID" value="GGT14247.1"/>
    <property type="molecule type" value="Genomic_DNA"/>
</dbReference>
<gene>
    <name evidence="2" type="ORF">GCM10014713_03590</name>
</gene>
<dbReference type="InterPro" id="IPR000873">
    <property type="entry name" value="AMP-dep_synth/lig_dom"/>
</dbReference>
<dbReference type="Pfam" id="PF00501">
    <property type="entry name" value="AMP-binding"/>
    <property type="match status" value="1"/>
</dbReference>
<evidence type="ECO:0000259" key="1">
    <source>
        <dbReference type="Pfam" id="PF00501"/>
    </source>
</evidence>
<dbReference type="InterPro" id="IPR050237">
    <property type="entry name" value="ATP-dep_AMP-bd_enzyme"/>
</dbReference>
<proteinExistence type="predicted"/>
<evidence type="ECO:0000313" key="3">
    <source>
        <dbReference type="Proteomes" id="UP000619486"/>
    </source>
</evidence>
<dbReference type="Gene3D" id="3.40.50.12780">
    <property type="entry name" value="N-terminal domain of ligase-like"/>
    <property type="match status" value="1"/>
</dbReference>
<accession>A0A918GY42</accession>
<dbReference type="PROSITE" id="PS00455">
    <property type="entry name" value="AMP_BINDING"/>
    <property type="match status" value="1"/>
</dbReference>
<comment type="caution">
    <text evidence="2">The sequence shown here is derived from an EMBL/GenBank/DDBJ whole genome shotgun (WGS) entry which is preliminary data.</text>
</comment>
<dbReference type="Proteomes" id="UP000619486">
    <property type="component" value="Unassembled WGS sequence"/>
</dbReference>
<name>A0A918GY42_9ACTN</name>
<protein>
    <submittedName>
        <fullName evidence="2">Fatty-acid-CoA ligase FadD</fullName>
    </submittedName>
</protein>